<keyword evidence="2" id="KW-0805">Transcription regulation</keyword>
<dbReference type="PRINTS" id="PR00400">
    <property type="entry name" value="TETREPRESSOR"/>
</dbReference>
<dbReference type="PANTHER" id="PTHR30055:SF151">
    <property type="entry name" value="TRANSCRIPTIONAL REGULATORY PROTEIN"/>
    <property type="match status" value="1"/>
</dbReference>
<accession>A0ABP3M657</accession>
<comment type="caution">
    <text evidence="7">The sequence shown here is derived from an EMBL/GenBank/DDBJ whole genome shotgun (WGS) entry which is preliminary data.</text>
</comment>
<dbReference type="PROSITE" id="PS50977">
    <property type="entry name" value="HTH_TETR_2"/>
    <property type="match status" value="1"/>
</dbReference>
<proteinExistence type="predicted"/>
<dbReference type="Pfam" id="PF02909">
    <property type="entry name" value="TetR_C_1"/>
    <property type="match status" value="1"/>
</dbReference>
<sequence>MTAKSKTSTSEGAPGAVWFRPEKQSRTKPLLTQDKIVSAAVELLDRDGVRQLSMRKLADRLQAHATSLYWHVSTKDDVLDLALDAVFGEVRLPVESGPSWRDDIIAFMAELRRVLLDHPWAAALASTRPLAGPNALARSEFVYAALAAAGFGRADVLAAGAAVSNYVIGSVSAESVWRHQDEAGTRSALAEHLRAREADYPALAGNFPADGGDWQAHFDRGAQYLVAGMAATAGLE</sequence>
<dbReference type="PANTHER" id="PTHR30055">
    <property type="entry name" value="HTH-TYPE TRANSCRIPTIONAL REGULATOR RUTR"/>
    <property type="match status" value="1"/>
</dbReference>
<evidence type="ECO:0000256" key="3">
    <source>
        <dbReference type="ARBA" id="ARBA00023125"/>
    </source>
</evidence>
<dbReference type="Pfam" id="PF00440">
    <property type="entry name" value="TetR_N"/>
    <property type="match status" value="1"/>
</dbReference>
<dbReference type="InterPro" id="IPR036271">
    <property type="entry name" value="Tet_transcr_reg_TetR-rel_C_sf"/>
</dbReference>
<dbReference type="SUPFAM" id="SSF46689">
    <property type="entry name" value="Homeodomain-like"/>
    <property type="match status" value="1"/>
</dbReference>
<keyword evidence="1" id="KW-0678">Repressor</keyword>
<dbReference type="EMBL" id="BAAAGS010000004">
    <property type="protein sequence ID" value="GAA0512575.1"/>
    <property type="molecule type" value="Genomic_DNA"/>
</dbReference>
<evidence type="ECO:0000259" key="6">
    <source>
        <dbReference type="PROSITE" id="PS50977"/>
    </source>
</evidence>
<keyword evidence="3 5" id="KW-0238">DNA-binding</keyword>
<evidence type="ECO:0000256" key="1">
    <source>
        <dbReference type="ARBA" id="ARBA00022491"/>
    </source>
</evidence>
<keyword evidence="8" id="KW-1185">Reference proteome</keyword>
<dbReference type="InterPro" id="IPR003012">
    <property type="entry name" value="Tet_transcr_reg_TetR"/>
</dbReference>
<evidence type="ECO:0000313" key="8">
    <source>
        <dbReference type="Proteomes" id="UP001500729"/>
    </source>
</evidence>
<dbReference type="Proteomes" id="UP001500729">
    <property type="component" value="Unassembled WGS sequence"/>
</dbReference>
<evidence type="ECO:0000313" key="7">
    <source>
        <dbReference type="EMBL" id="GAA0512575.1"/>
    </source>
</evidence>
<dbReference type="InterPro" id="IPR001647">
    <property type="entry name" value="HTH_TetR"/>
</dbReference>
<protein>
    <submittedName>
        <fullName evidence="7">TetR/AcrR family transcriptional regulator C-terminal domain-containing protein</fullName>
    </submittedName>
</protein>
<feature type="domain" description="HTH tetR-type" evidence="6">
    <location>
        <begin position="30"/>
        <end position="90"/>
    </location>
</feature>
<evidence type="ECO:0000256" key="5">
    <source>
        <dbReference type="PROSITE-ProRule" id="PRU00335"/>
    </source>
</evidence>
<dbReference type="InterPro" id="IPR009057">
    <property type="entry name" value="Homeodomain-like_sf"/>
</dbReference>
<evidence type="ECO:0000256" key="4">
    <source>
        <dbReference type="ARBA" id="ARBA00023163"/>
    </source>
</evidence>
<gene>
    <name evidence="7" type="ORF">GCM10009533_09290</name>
</gene>
<dbReference type="RefSeq" id="WP_009943186.1">
    <property type="nucleotide sequence ID" value="NZ_BAAAGS010000004.1"/>
</dbReference>
<organism evidence="7 8">
    <name type="scientific">Saccharopolyspora erythraea</name>
    <name type="common">Streptomyces erythraeus</name>
    <dbReference type="NCBI Taxonomy" id="1836"/>
    <lineage>
        <taxon>Bacteria</taxon>
        <taxon>Bacillati</taxon>
        <taxon>Actinomycetota</taxon>
        <taxon>Actinomycetes</taxon>
        <taxon>Pseudonocardiales</taxon>
        <taxon>Pseudonocardiaceae</taxon>
        <taxon>Saccharopolyspora</taxon>
    </lineage>
</organism>
<feature type="DNA-binding region" description="H-T-H motif" evidence="5">
    <location>
        <begin position="53"/>
        <end position="72"/>
    </location>
</feature>
<dbReference type="Gene3D" id="1.10.357.10">
    <property type="entry name" value="Tetracycline Repressor, domain 2"/>
    <property type="match status" value="1"/>
</dbReference>
<dbReference type="InterPro" id="IPR050109">
    <property type="entry name" value="HTH-type_TetR-like_transc_reg"/>
</dbReference>
<dbReference type="PROSITE" id="PS01081">
    <property type="entry name" value="HTH_TETR_1"/>
    <property type="match status" value="1"/>
</dbReference>
<dbReference type="InterPro" id="IPR004111">
    <property type="entry name" value="Repressor_TetR_C"/>
</dbReference>
<evidence type="ECO:0000256" key="2">
    <source>
        <dbReference type="ARBA" id="ARBA00023015"/>
    </source>
</evidence>
<dbReference type="InterPro" id="IPR023772">
    <property type="entry name" value="DNA-bd_HTH_TetR-type_CS"/>
</dbReference>
<dbReference type="Gene3D" id="1.10.10.60">
    <property type="entry name" value="Homeodomain-like"/>
    <property type="match status" value="1"/>
</dbReference>
<name>A0ABP3M657_SACER</name>
<dbReference type="SUPFAM" id="SSF48498">
    <property type="entry name" value="Tetracyclin repressor-like, C-terminal domain"/>
    <property type="match status" value="1"/>
</dbReference>
<reference evidence="8" key="1">
    <citation type="journal article" date="2019" name="Int. J. Syst. Evol. Microbiol.">
        <title>The Global Catalogue of Microorganisms (GCM) 10K type strain sequencing project: providing services to taxonomists for standard genome sequencing and annotation.</title>
        <authorList>
            <consortium name="The Broad Institute Genomics Platform"/>
            <consortium name="The Broad Institute Genome Sequencing Center for Infectious Disease"/>
            <person name="Wu L."/>
            <person name="Ma J."/>
        </authorList>
    </citation>
    <scope>NUCLEOTIDE SEQUENCE [LARGE SCALE GENOMIC DNA]</scope>
    <source>
        <strain evidence="8">JCM 10303</strain>
    </source>
</reference>
<keyword evidence="4" id="KW-0804">Transcription</keyword>